<comment type="similarity">
    <text evidence="2">Belongs to the KdsC family.</text>
</comment>
<dbReference type="SFLD" id="SFLDG01138">
    <property type="entry name" value="C1.6.2:_Deoxy-d-mannose-octulo"/>
    <property type="match status" value="1"/>
</dbReference>
<evidence type="ECO:0000256" key="7">
    <source>
        <dbReference type="PIRSR" id="PIRSR006118-2"/>
    </source>
</evidence>
<evidence type="ECO:0000256" key="1">
    <source>
        <dbReference type="ARBA" id="ARBA00001946"/>
    </source>
</evidence>
<proteinExistence type="inferred from homology"/>
<dbReference type="InterPro" id="IPR023214">
    <property type="entry name" value="HAD_sf"/>
</dbReference>
<dbReference type="PANTHER" id="PTHR21485">
    <property type="entry name" value="HAD SUPERFAMILY MEMBERS CMAS AND KDSC"/>
    <property type="match status" value="1"/>
</dbReference>
<dbReference type="PIRSF" id="PIRSF006118">
    <property type="entry name" value="KDO8-P_Ptase"/>
    <property type="match status" value="1"/>
</dbReference>
<dbReference type="Gene3D" id="3.40.50.1000">
    <property type="entry name" value="HAD superfamily/HAD-like"/>
    <property type="match status" value="1"/>
</dbReference>
<evidence type="ECO:0000313" key="8">
    <source>
        <dbReference type="EMBL" id="TWT99808.1"/>
    </source>
</evidence>
<protein>
    <submittedName>
        <fullName evidence="8">3-deoxy-D-manno-octulosonate 8-phosphate phosphatase KdsC</fullName>
        <ecNumber evidence="8">3.1.3.45</ecNumber>
    </submittedName>
</protein>
<dbReference type="GO" id="GO:0008781">
    <property type="term" value="F:N-acylneuraminate cytidylyltransferase activity"/>
    <property type="evidence" value="ECO:0007669"/>
    <property type="project" value="TreeGrafter"/>
</dbReference>
<dbReference type="SFLD" id="SFLDG01136">
    <property type="entry name" value="C1.6:_Phosphoserine_Phosphatas"/>
    <property type="match status" value="1"/>
</dbReference>
<dbReference type="AlphaFoldDB" id="A0A5C6AKM0"/>
<dbReference type="GO" id="GO:0019143">
    <property type="term" value="F:3-deoxy-manno-octulosonate-8-phosphatase activity"/>
    <property type="evidence" value="ECO:0007669"/>
    <property type="project" value="UniProtKB-EC"/>
</dbReference>
<organism evidence="8 9">
    <name type="scientific">Botrimarina colliarenosi</name>
    <dbReference type="NCBI Taxonomy" id="2528001"/>
    <lineage>
        <taxon>Bacteria</taxon>
        <taxon>Pseudomonadati</taxon>
        <taxon>Planctomycetota</taxon>
        <taxon>Planctomycetia</taxon>
        <taxon>Pirellulales</taxon>
        <taxon>Lacipirellulaceae</taxon>
        <taxon>Botrimarina</taxon>
    </lineage>
</organism>
<keyword evidence="9" id="KW-1185">Reference proteome</keyword>
<dbReference type="InterPro" id="IPR010023">
    <property type="entry name" value="KdsC_fam"/>
</dbReference>
<dbReference type="SUPFAM" id="SSF56784">
    <property type="entry name" value="HAD-like"/>
    <property type="match status" value="1"/>
</dbReference>
<evidence type="ECO:0000313" key="9">
    <source>
        <dbReference type="Proteomes" id="UP000317421"/>
    </source>
</evidence>
<accession>A0A5C6AKM0</accession>
<dbReference type="InterPro" id="IPR036412">
    <property type="entry name" value="HAD-like_sf"/>
</dbReference>
<comment type="subunit">
    <text evidence="3">Homotetramer.</text>
</comment>
<feature type="binding site" evidence="7">
    <location>
        <position position="10"/>
    </location>
    <ligand>
        <name>Mg(2+)</name>
        <dbReference type="ChEBI" id="CHEBI:18420"/>
    </ligand>
</feature>
<dbReference type="RefSeq" id="WP_146443123.1">
    <property type="nucleotide sequence ID" value="NZ_SJPR01000001.1"/>
</dbReference>
<feature type="binding site" evidence="7">
    <location>
        <position position="103"/>
    </location>
    <ligand>
        <name>Mg(2+)</name>
        <dbReference type="ChEBI" id="CHEBI:18420"/>
    </ligand>
</feature>
<dbReference type="Pfam" id="PF08282">
    <property type="entry name" value="Hydrolase_3"/>
    <property type="match status" value="1"/>
</dbReference>
<dbReference type="PANTHER" id="PTHR21485:SF3">
    <property type="entry name" value="N-ACYLNEURAMINATE CYTIDYLYLTRANSFERASE"/>
    <property type="match status" value="1"/>
</dbReference>
<keyword evidence="4 7" id="KW-0479">Metal-binding</keyword>
<name>A0A5C6AKM0_9BACT</name>
<gene>
    <name evidence="8" type="primary">kdsC</name>
    <name evidence="8" type="ORF">Pla108_07510</name>
</gene>
<dbReference type="GO" id="GO:0046872">
    <property type="term" value="F:metal ion binding"/>
    <property type="evidence" value="ECO:0007669"/>
    <property type="project" value="UniProtKB-KW"/>
</dbReference>
<dbReference type="SFLD" id="SFLDS00003">
    <property type="entry name" value="Haloacid_Dehalogenase"/>
    <property type="match status" value="1"/>
</dbReference>
<evidence type="ECO:0000256" key="4">
    <source>
        <dbReference type="ARBA" id="ARBA00022723"/>
    </source>
</evidence>
<evidence type="ECO:0000256" key="6">
    <source>
        <dbReference type="ARBA" id="ARBA00022842"/>
    </source>
</evidence>
<sequence length="167" mass="17534">MPEIQLLLTDVDGVLTDGGMTFDEEGRETKTFNVHDGLGVKLWQRAGGKVGIVTGRTSRVVEKRATELAITIVHQGVAEKLAIVRQIADEEGLALDQIAYIGDDLPDLATVEAVGFGAAVADAAADLKAAADYVTLAPGGRGALREIVDKLLKESGRWDAATGSLHG</sequence>
<comment type="cofactor">
    <cofactor evidence="1 7">
        <name>Mg(2+)</name>
        <dbReference type="ChEBI" id="CHEBI:18420"/>
    </cofactor>
</comment>
<evidence type="ECO:0000256" key="2">
    <source>
        <dbReference type="ARBA" id="ARBA00005893"/>
    </source>
</evidence>
<dbReference type="EC" id="3.1.3.45" evidence="8"/>
<comment type="caution">
    <text evidence="8">The sequence shown here is derived from an EMBL/GenBank/DDBJ whole genome shotgun (WGS) entry which is preliminary data.</text>
</comment>
<dbReference type="EMBL" id="SJPR01000001">
    <property type="protein sequence ID" value="TWT99808.1"/>
    <property type="molecule type" value="Genomic_DNA"/>
</dbReference>
<dbReference type="Proteomes" id="UP000317421">
    <property type="component" value="Unassembled WGS sequence"/>
</dbReference>
<keyword evidence="5 8" id="KW-0378">Hydrolase</keyword>
<dbReference type="OrthoDB" id="9805604at2"/>
<dbReference type="NCBIfam" id="TIGR01670">
    <property type="entry name" value="KdsC-phosphatas"/>
    <property type="match status" value="1"/>
</dbReference>
<evidence type="ECO:0000256" key="5">
    <source>
        <dbReference type="ARBA" id="ARBA00022801"/>
    </source>
</evidence>
<keyword evidence="6 7" id="KW-0460">Magnesium</keyword>
<feature type="binding site" evidence="7">
    <location>
        <position position="12"/>
    </location>
    <ligand>
        <name>substrate</name>
    </ligand>
</feature>
<evidence type="ECO:0000256" key="3">
    <source>
        <dbReference type="ARBA" id="ARBA00011881"/>
    </source>
</evidence>
<reference evidence="8 9" key="1">
    <citation type="submission" date="2019-02" db="EMBL/GenBank/DDBJ databases">
        <title>Deep-cultivation of Planctomycetes and their phenomic and genomic characterization uncovers novel biology.</title>
        <authorList>
            <person name="Wiegand S."/>
            <person name="Jogler M."/>
            <person name="Boedeker C."/>
            <person name="Pinto D."/>
            <person name="Vollmers J."/>
            <person name="Rivas-Marin E."/>
            <person name="Kohn T."/>
            <person name="Peeters S.H."/>
            <person name="Heuer A."/>
            <person name="Rast P."/>
            <person name="Oberbeckmann S."/>
            <person name="Bunk B."/>
            <person name="Jeske O."/>
            <person name="Meyerdierks A."/>
            <person name="Storesund J.E."/>
            <person name="Kallscheuer N."/>
            <person name="Luecker S."/>
            <person name="Lage O.M."/>
            <person name="Pohl T."/>
            <person name="Merkel B.J."/>
            <person name="Hornburger P."/>
            <person name="Mueller R.-W."/>
            <person name="Bruemmer F."/>
            <person name="Labrenz M."/>
            <person name="Spormann A.M."/>
            <person name="Op Den Camp H."/>
            <person name="Overmann J."/>
            <person name="Amann R."/>
            <person name="Jetten M.S.M."/>
            <person name="Mascher T."/>
            <person name="Medema M.H."/>
            <person name="Devos D.P."/>
            <person name="Kaster A.-K."/>
            <person name="Ovreas L."/>
            <person name="Rohde M."/>
            <person name="Galperin M.Y."/>
            <person name="Jogler C."/>
        </authorList>
    </citation>
    <scope>NUCLEOTIDE SEQUENCE [LARGE SCALE GENOMIC DNA]</scope>
    <source>
        <strain evidence="8 9">Pla108</strain>
    </source>
</reference>
<dbReference type="FunFam" id="3.40.50.1000:FF:000029">
    <property type="entry name" value="3-deoxy-D-manno-octulosonate 8-phosphate phosphatase KdsC"/>
    <property type="match status" value="1"/>
</dbReference>
<dbReference type="InterPro" id="IPR050793">
    <property type="entry name" value="CMP-NeuNAc_synthase"/>
</dbReference>